<feature type="transmembrane region" description="Helical" evidence="1">
    <location>
        <begin position="121"/>
        <end position="140"/>
    </location>
</feature>
<dbReference type="Proteomes" id="UP000006135">
    <property type="component" value="Chromosome"/>
</dbReference>
<dbReference type="AlphaFoldDB" id="F9ZRY2"/>
<protein>
    <submittedName>
        <fullName evidence="2">Uncharacterized protein</fullName>
    </submittedName>
</protein>
<name>F9ZRY2_ACICS</name>
<reference evidence="2 3" key="1">
    <citation type="journal article" date="2011" name="J. Genet. Genomics">
        <title>Unraveling the Acidithiobacillus caldus complete genome and its central metabolisms for carbon assimilation.</title>
        <authorList>
            <person name="You X.Y."/>
            <person name="Guo X."/>
            <person name="Zheng H.J."/>
            <person name="Zhang M.J."/>
            <person name="Liu L.J."/>
            <person name="Zhu Y.Q."/>
            <person name="Zhu B."/>
            <person name="Wang S.Y."/>
            <person name="Zhao G.P."/>
            <person name="Poetsch A."/>
            <person name="Jiang C.Y."/>
            <person name="Liu S.J."/>
        </authorList>
    </citation>
    <scope>NUCLEOTIDE SEQUENCE [LARGE SCALE GENOMIC DNA]</scope>
    <source>
        <strain evidence="2 3">SM-1</strain>
    </source>
</reference>
<feature type="transmembrane region" description="Helical" evidence="1">
    <location>
        <begin position="96"/>
        <end position="115"/>
    </location>
</feature>
<dbReference type="STRING" id="990288.Atc_2119"/>
<sequence>MVPRSHPTALAMMKTSEQFTQFFIHVLIQCMVLTLLAIAGYALYDTAVSAWVNIADRMSTDTLIEGAIVHTLGTIILLETVFVLRKLDEKHHLNVGLALDVAATFLIRETVVAVYTHASTAAIFILLASVAVMVILRISLSLRKQKELAHVGFHQSPR</sequence>
<keyword evidence="1" id="KW-0812">Transmembrane</keyword>
<evidence type="ECO:0000256" key="1">
    <source>
        <dbReference type="SAM" id="Phobius"/>
    </source>
</evidence>
<keyword evidence="1" id="KW-1133">Transmembrane helix</keyword>
<dbReference type="RefSeq" id="WP_014003266.1">
    <property type="nucleotide sequence ID" value="NC_015850.1"/>
</dbReference>
<keyword evidence="1" id="KW-0472">Membrane</keyword>
<dbReference type="KEGG" id="acu:Atc_2119"/>
<feature type="transmembrane region" description="Helical" evidence="1">
    <location>
        <begin position="64"/>
        <end position="84"/>
    </location>
</feature>
<evidence type="ECO:0000313" key="3">
    <source>
        <dbReference type="Proteomes" id="UP000006135"/>
    </source>
</evidence>
<evidence type="ECO:0000313" key="2">
    <source>
        <dbReference type="EMBL" id="AEK58767.1"/>
    </source>
</evidence>
<feature type="transmembrane region" description="Helical" evidence="1">
    <location>
        <begin position="22"/>
        <end position="44"/>
    </location>
</feature>
<proteinExistence type="predicted"/>
<keyword evidence="3" id="KW-1185">Reference proteome</keyword>
<gene>
    <name evidence="2" type="ordered locus">Atc_2119</name>
</gene>
<organism evidence="2 3">
    <name type="scientific">Acidithiobacillus caldus (strain SM-1)</name>
    <dbReference type="NCBI Taxonomy" id="990288"/>
    <lineage>
        <taxon>Bacteria</taxon>
        <taxon>Pseudomonadati</taxon>
        <taxon>Pseudomonadota</taxon>
        <taxon>Acidithiobacillia</taxon>
        <taxon>Acidithiobacillales</taxon>
        <taxon>Acidithiobacillaceae</taxon>
        <taxon>Acidithiobacillus</taxon>
    </lineage>
</organism>
<accession>F9ZRY2</accession>
<dbReference type="HOGENOM" id="CLU_1665639_0_0_6"/>
<dbReference type="EMBL" id="CP002573">
    <property type="protein sequence ID" value="AEK58767.1"/>
    <property type="molecule type" value="Genomic_DNA"/>
</dbReference>
<dbReference type="GeneID" id="92932034"/>